<proteinExistence type="predicted"/>
<dbReference type="AlphaFoldDB" id="A0AAD9PA84"/>
<comment type="caution">
    <text evidence="2">The sequence shown here is derived from an EMBL/GenBank/DDBJ whole genome shotgun (WGS) entry which is preliminary data.</text>
</comment>
<dbReference type="EMBL" id="JAODUO010000061">
    <property type="protein sequence ID" value="KAK2191073.1"/>
    <property type="molecule type" value="Genomic_DNA"/>
</dbReference>
<feature type="region of interest" description="Disordered" evidence="1">
    <location>
        <begin position="76"/>
        <end position="98"/>
    </location>
</feature>
<gene>
    <name evidence="2" type="ORF">NP493_60g04007</name>
</gene>
<evidence type="ECO:0000313" key="3">
    <source>
        <dbReference type="Proteomes" id="UP001209878"/>
    </source>
</evidence>
<evidence type="ECO:0000256" key="1">
    <source>
        <dbReference type="SAM" id="MobiDB-lite"/>
    </source>
</evidence>
<reference evidence="2" key="1">
    <citation type="journal article" date="2023" name="Mol. Biol. Evol.">
        <title>Third-Generation Sequencing Reveals the Adaptive Role of the Epigenome in Three Deep-Sea Polychaetes.</title>
        <authorList>
            <person name="Perez M."/>
            <person name="Aroh O."/>
            <person name="Sun Y."/>
            <person name="Lan Y."/>
            <person name="Juniper S.K."/>
            <person name="Young C.R."/>
            <person name="Angers B."/>
            <person name="Qian P.Y."/>
        </authorList>
    </citation>
    <scope>NUCLEOTIDE SEQUENCE</scope>
    <source>
        <strain evidence="2">R07B-5</strain>
    </source>
</reference>
<organism evidence="2 3">
    <name type="scientific">Ridgeia piscesae</name>
    <name type="common">Tubeworm</name>
    <dbReference type="NCBI Taxonomy" id="27915"/>
    <lineage>
        <taxon>Eukaryota</taxon>
        <taxon>Metazoa</taxon>
        <taxon>Spiralia</taxon>
        <taxon>Lophotrochozoa</taxon>
        <taxon>Annelida</taxon>
        <taxon>Polychaeta</taxon>
        <taxon>Sedentaria</taxon>
        <taxon>Canalipalpata</taxon>
        <taxon>Sabellida</taxon>
        <taxon>Siboglinidae</taxon>
        <taxon>Ridgeia</taxon>
    </lineage>
</organism>
<name>A0AAD9PA84_RIDPI</name>
<protein>
    <submittedName>
        <fullName evidence="2">Uncharacterized protein</fullName>
    </submittedName>
</protein>
<dbReference type="Proteomes" id="UP001209878">
    <property type="component" value="Unassembled WGS sequence"/>
</dbReference>
<feature type="region of interest" description="Disordered" evidence="1">
    <location>
        <begin position="1"/>
        <end position="23"/>
    </location>
</feature>
<keyword evidence="3" id="KW-1185">Reference proteome</keyword>
<sequence length="98" mass="10825">MVLGYDTRTSTFSVQSHCEQPRDRTAGIWRHSRGERAYSVKPQAERPNFSVSLPRMPGSVRGVLGDPQDLGCHLSTCKESTRASQSSSLLPHPSSGRR</sequence>
<feature type="compositionally biased region" description="Low complexity" evidence="1">
    <location>
        <begin position="84"/>
        <end position="98"/>
    </location>
</feature>
<evidence type="ECO:0000313" key="2">
    <source>
        <dbReference type="EMBL" id="KAK2191073.1"/>
    </source>
</evidence>
<accession>A0AAD9PA84</accession>
<feature type="compositionally biased region" description="Polar residues" evidence="1">
    <location>
        <begin position="7"/>
        <end position="18"/>
    </location>
</feature>